<dbReference type="Gene3D" id="3.30.2090.10">
    <property type="entry name" value="Multidrug efflux transporter AcrB TolC docking domain, DN and DC subdomains"/>
    <property type="match status" value="2"/>
</dbReference>
<dbReference type="SUPFAM" id="SSF82693">
    <property type="entry name" value="Multidrug efflux transporter AcrB pore domain, PN1, PN2, PC1 and PC2 subdomains"/>
    <property type="match status" value="2"/>
</dbReference>
<feature type="transmembrane region" description="Helical" evidence="1">
    <location>
        <begin position="436"/>
        <end position="456"/>
    </location>
</feature>
<keyword evidence="1" id="KW-0472">Membrane</keyword>
<organism evidence="2 4">
    <name type="scientific">Zhongshania aliphaticivorans</name>
    <dbReference type="NCBI Taxonomy" id="1470434"/>
    <lineage>
        <taxon>Bacteria</taxon>
        <taxon>Pseudomonadati</taxon>
        <taxon>Pseudomonadota</taxon>
        <taxon>Gammaproteobacteria</taxon>
        <taxon>Cellvibrionales</taxon>
        <taxon>Spongiibacteraceae</taxon>
        <taxon>Zhongshania</taxon>
    </lineage>
</organism>
<feature type="transmembrane region" description="Helical" evidence="1">
    <location>
        <begin position="365"/>
        <end position="387"/>
    </location>
</feature>
<protein>
    <submittedName>
        <fullName evidence="2">Swarming motility protein SwrC</fullName>
    </submittedName>
</protein>
<keyword evidence="1" id="KW-0812">Transmembrane</keyword>
<dbReference type="SUPFAM" id="SSF82866">
    <property type="entry name" value="Multidrug efflux transporter AcrB transmembrane domain"/>
    <property type="match status" value="2"/>
</dbReference>
<feature type="transmembrane region" description="Helical" evidence="1">
    <location>
        <begin position="340"/>
        <end position="359"/>
    </location>
</feature>
<dbReference type="InterPro" id="IPR001036">
    <property type="entry name" value="Acrflvin-R"/>
</dbReference>
<dbReference type="Gene3D" id="3.30.70.1320">
    <property type="entry name" value="Multidrug efflux transporter AcrB pore domain like"/>
    <property type="match status" value="1"/>
</dbReference>
<keyword evidence="1" id="KW-1133">Transmembrane helix</keyword>
<dbReference type="GO" id="GO:0042910">
    <property type="term" value="F:xenobiotic transmembrane transporter activity"/>
    <property type="evidence" value="ECO:0007669"/>
    <property type="project" value="TreeGrafter"/>
</dbReference>
<name>A0A5S9NQM3_9GAMM</name>
<dbReference type="Pfam" id="PF00873">
    <property type="entry name" value="ACR_tran"/>
    <property type="match status" value="1"/>
</dbReference>
<dbReference type="Proteomes" id="UP000435877">
    <property type="component" value="Unassembled WGS sequence"/>
</dbReference>
<dbReference type="Proteomes" id="UP000439591">
    <property type="component" value="Unassembled WGS sequence"/>
</dbReference>
<dbReference type="SUPFAM" id="SSF82714">
    <property type="entry name" value="Multidrug efflux transporter AcrB TolC docking domain, DN and DC subdomains"/>
    <property type="match status" value="2"/>
</dbReference>
<keyword evidence="4" id="KW-1185">Reference proteome</keyword>
<feature type="transmembrane region" description="Helical" evidence="1">
    <location>
        <begin position="468"/>
        <end position="487"/>
    </location>
</feature>
<accession>A0A5S9NQM3</accession>
<dbReference type="OrthoDB" id="5287122at2"/>
<evidence type="ECO:0000313" key="2">
    <source>
        <dbReference type="EMBL" id="CAA0092734.1"/>
    </source>
</evidence>
<evidence type="ECO:0000313" key="4">
    <source>
        <dbReference type="Proteomes" id="UP000435877"/>
    </source>
</evidence>
<dbReference type="GO" id="GO:0005886">
    <property type="term" value="C:plasma membrane"/>
    <property type="evidence" value="ECO:0007669"/>
    <property type="project" value="TreeGrafter"/>
</dbReference>
<feature type="transmembrane region" description="Helical" evidence="1">
    <location>
        <begin position="969"/>
        <end position="990"/>
    </location>
</feature>
<reference evidence="4 5" key="1">
    <citation type="submission" date="2019-11" db="EMBL/GenBank/DDBJ databases">
        <authorList>
            <person name="Holert J."/>
        </authorList>
    </citation>
    <scope>NUCLEOTIDE SEQUENCE [LARGE SCALE GENOMIC DNA]</scope>
    <source>
        <strain evidence="3">BC3_2A</strain>
        <strain evidence="2">SB11_1A</strain>
    </source>
</reference>
<dbReference type="AlphaFoldDB" id="A0A5S9NQM3"/>
<feature type="transmembrane region" description="Helical" evidence="1">
    <location>
        <begin position="22"/>
        <end position="42"/>
    </location>
</feature>
<feature type="transmembrane region" description="Helical" evidence="1">
    <location>
        <begin position="873"/>
        <end position="892"/>
    </location>
</feature>
<feature type="transmembrane region" description="Helical" evidence="1">
    <location>
        <begin position="541"/>
        <end position="562"/>
    </location>
</feature>
<evidence type="ECO:0000313" key="5">
    <source>
        <dbReference type="Proteomes" id="UP000439591"/>
    </source>
</evidence>
<feature type="transmembrane region" description="Helical" evidence="1">
    <location>
        <begin position="394"/>
        <end position="416"/>
    </location>
</feature>
<dbReference type="Gene3D" id="3.30.70.1430">
    <property type="entry name" value="Multidrug efflux transporter AcrB pore domain"/>
    <property type="match status" value="2"/>
</dbReference>
<evidence type="ECO:0000256" key="1">
    <source>
        <dbReference type="SAM" id="Phobius"/>
    </source>
</evidence>
<dbReference type="InterPro" id="IPR027463">
    <property type="entry name" value="AcrB_DN_DC_subdom"/>
</dbReference>
<dbReference type="PANTHER" id="PTHR32063:SF33">
    <property type="entry name" value="RND SUPERFAMILY EFFLUX PUMP PERMEASE COMPONENT"/>
    <property type="match status" value="1"/>
</dbReference>
<dbReference type="RefSeq" id="WP_159268901.1">
    <property type="nucleotide sequence ID" value="NZ_CACSIK010000001.1"/>
</dbReference>
<sequence length="1049" mass="115100">MSTLPEFDTQKGVIPWFARNSVASNLLMIVIIGIGLATVFNIQRTIQPDFEINIISVLVPYPGATPDEVETGVILKIEEALKDIESIESLESTADESLATLRAEVYEGYDTLAVMDEIKSAIDGIVSFPEQAERPIVNRVEFNNHALNVQLYGDIDERGLKELAEQVKQELTLDENIAYVQINGARDFEISIEVPENTLLQYGLTLTEVAEAIRRSSLDSPGGSIKTVNGDILLRTRGQARSQHEFERVVLITYPDGTRLTLGDIATINDGFVEEDGFSFFNSQNSIGLQVFAVGKQDLIDVANAAKKYVEKKRNDLPEGVKITTWADITFYLEGRINMMLENLGMGALLVFIVLGMFLNIKLAFWVMVGLPICFLGTLAMMPIVGISLNMLSLFGFILVLGIVVDDAIIIGESAYAEAESKGHSIDTVITGALRVATPATFGVLTTIMAFSPTLFTEGAFSPFPEAIGWVVILCLVFSLIESKWILPSHLAHSTPGTSGIWLEIDKIPRYFNSKLNYFIEQHYRPFIHKAIANRYLTGSIFSALLIITFGLIAGGIVRFVMIPEVPSDFIKANLEMVEGTPEAQTRQAYKIMDEALQKVDADYKSAHANAANRGLVNHVQAFGTSGRNITFMVELTKNEQRDIDGNEIARRWRNEIDDIPGTKILSVSSADQTSGPAISFKLSSNSNTELEAAAKDMEEALSHYKGVFDIRNGASAIQDEIVLDIKPSAEVLGISSAALGRQLRDAFYGAEAQRVQRGNDEIKVMVRYPREEREAISDLQNMYIRSSDNAYVPLSSVANMSIEPGFSQRKRIDGERSITVTAQVDKEFTAPDKVTSDIMKTLVGDIFANKYPSVIVQLSGESEESGILMKSLAIGFVLALFGIYALLAIPLRSYLQPFIIMGVIPFGIIGAVVGHILLNMSFSMMSFFGVIALSGVVVNDSLIMVDFINSAIARGERLLDAVIDSGCLRFRAILLTSLTTFFGLLPMLLESSVQAQFVIPMAVSLGFGIIFATVITLILIPCLYIVLDDFKGLASAQKNTSLIEENSH</sequence>
<dbReference type="EMBL" id="CACSIK010000001">
    <property type="protein sequence ID" value="CAA0092734.1"/>
    <property type="molecule type" value="Genomic_DNA"/>
</dbReference>
<dbReference type="PANTHER" id="PTHR32063">
    <property type="match status" value="1"/>
</dbReference>
<feature type="transmembrane region" description="Helical" evidence="1">
    <location>
        <begin position="926"/>
        <end position="949"/>
    </location>
</feature>
<feature type="transmembrane region" description="Helical" evidence="1">
    <location>
        <begin position="898"/>
        <end position="919"/>
    </location>
</feature>
<evidence type="ECO:0000313" key="3">
    <source>
        <dbReference type="EMBL" id="CAA0110183.1"/>
    </source>
</evidence>
<gene>
    <name evidence="2" type="primary">swrC_2</name>
    <name evidence="2" type="ORF">IHBHHGIJ_02350</name>
    <name evidence="3" type="ORF">KFEGEMFD_02537</name>
</gene>
<feature type="transmembrane region" description="Helical" evidence="1">
    <location>
        <begin position="1002"/>
        <end position="1028"/>
    </location>
</feature>
<dbReference type="PRINTS" id="PR00702">
    <property type="entry name" value="ACRIFLAVINRP"/>
</dbReference>
<dbReference type="Gene3D" id="1.20.1640.10">
    <property type="entry name" value="Multidrug efflux transporter AcrB transmembrane domain"/>
    <property type="match status" value="2"/>
</dbReference>
<proteinExistence type="predicted"/>
<dbReference type="EMBL" id="CACSIM010000004">
    <property type="protein sequence ID" value="CAA0110183.1"/>
    <property type="molecule type" value="Genomic_DNA"/>
</dbReference>
<dbReference type="Gene3D" id="3.30.70.1440">
    <property type="entry name" value="Multidrug efflux transporter AcrB pore domain"/>
    <property type="match status" value="1"/>
</dbReference>